<name>A0A645J2G7_9ZZZZ</name>
<comment type="caution">
    <text evidence="1">The sequence shown here is derived from an EMBL/GenBank/DDBJ whole genome shotgun (WGS) entry which is preliminary data.</text>
</comment>
<dbReference type="EMBL" id="VSSQ01120951">
    <property type="protein sequence ID" value="MPN53633.1"/>
    <property type="molecule type" value="Genomic_DNA"/>
</dbReference>
<organism evidence="1">
    <name type="scientific">bioreactor metagenome</name>
    <dbReference type="NCBI Taxonomy" id="1076179"/>
    <lineage>
        <taxon>unclassified sequences</taxon>
        <taxon>metagenomes</taxon>
        <taxon>ecological metagenomes</taxon>
    </lineage>
</organism>
<reference evidence="1" key="1">
    <citation type="submission" date="2019-08" db="EMBL/GenBank/DDBJ databases">
        <authorList>
            <person name="Kucharzyk K."/>
            <person name="Murdoch R.W."/>
            <person name="Higgins S."/>
            <person name="Loffler F."/>
        </authorList>
    </citation>
    <scope>NUCLEOTIDE SEQUENCE</scope>
</reference>
<protein>
    <submittedName>
        <fullName evidence="1">Uncharacterized protein</fullName>
    </submittedName>
</protein>
<gene>
    <name evidence="1" type="ORF">SDC9_201297</name>
</gene>
<proteinExistence type="predicted"/>
<sequence>MDTTVADTADWTGILSEEKRQHFKKFFFGNLDAYRFVIQKDVDLPVYPEPKERIFSDTFPLLVLQTPLIAGQGMKENPIRLAEESFSIKYYPVKK</sequence>
<dbReference type="AlphaFoldDB" id="A0A645J2G7"/>
<accession>A0A645J2G7</accession>
<evidence type="ECO:0000313" key="1">
    <source>
        <dbReference type="EMBL" id="MPN53633.1"/>
    </source>
</evidence>